<reference evidence="1" key="1">
    <citation type="submission" date="2024-02" db="EMBL/GenBank/DDBJ databases">
        <authorList>
            <consortium name="ELIXIR-Norway"/>
            <consortium name="Elixir Norway"/>
        </authorList>
    </citation>
    <scope>NUCLEOTIDE SEQUENCE</scope>
</reference>
<dbReference type="SUPFAM" id="SSF48452">
    <property type="entry name" value="TPR-like"/>
    <property type="match status" value="2"/>
</dbReference>
<dbReference type="SMART" id="SM00028">
    <property type="entry name" value="TPR"/>
    <property type="match status" value="3"/>
</dbReference>
<dbReference type="Proteomes" id="UP001497444">
    <property type="component" value="Chromosome 18"/>
</dbReference>
<dbReference type="SUPFAM" id="SSF54277">
    <property type="entry name" value="CAD &amp; PB1 domains"/>
    <property type="match status" value="1"/>
</dbReference>
<dbReference type="Pfam" id="PF00564">
    <property type="entry name" value="PB1"/>
    <property type="match status" value="1"/>
</dbReference>
<evidence type="ECO:0000313" key="1">
    <source>
        <dbReference type="EMBL" id="CAK9266205.1"/>
    </source>
</evidence>
<proteinExistence type="predicted"/>
<dbReference type="Gene3D" id="3.10.20.90">
    <property type="entry name" value="Phosphatidylinositol 3-kinase Catalytic Subunit, Chain A, domain 1"/>
    <property type="match status" value="1"/>
</dbReference>
<gene>
    <name evidence="1" type="ORF">CSSPJE1EN1_LOCUS11683</name>
</gene>
<organism evidence="1 2">
    <name type="scientific">Sphagnum jensenii</name>
    <dbReference type="NCBI Taxonomy" id="128206"/>
    <lineage>
        <taxon>Eukaryota</taxon>
        <taxon>Viridiplantae</taxon>
        <taxon>Streptophyta</taxon>
        <taxon>Embryophyta</taxon>
        <taxon>Bryophyta</taxon>
        <taxon>Sphagnophytina</taxon>
        <taxon>Sphagnopsida</taxon>
        <taxon>Sphagnales</taxon>
        <taxon>Sphagnaceae</taxon>
        <taxon>Sphagnum</taxon>
    </lineage>
</organism>
<accession>A0ABP0WL19</accession>
<dbReference type="SMART" id="SM00666">
    <property type="entry name" value="PB1"/>
    <property type="match status" value="1"/>
</dbReference>
<dbReference type="InterPro" id="IPR044517">
    <property type="entry name" value="PHOX1-4"/>
</dbReference>
<protein>
    <submittedName>
        <fullName evidence="1">Uncharacterized protein</fullName>
    </submittedName>
</protein>
<dbReference type="EMBL" id="OZ020113">
    <property type="protein sequence ID" value="CAK9266205.1"/>
    <property type="molecule type" value="Genomic_DNA"/>
</dbReference>
<dbReference type="CDD" id="cd05992">
    <property type="entry name" value="PB1"/>
    <property type="match status" value="1"/>
</dbReference>
<evidence type="ECO:0000313" key="2">
    <source>
        <dbReference type="Proteomes" id="UP001497444"/>
    </source>
</evidence>
<dbReference type="PANTHER" id="PTHR46183">
    <property type="entry name" value="PROTEIN CLMP1"/>
    <property type="match status" value="1"/>
</dbReference>
<dbReference type="InterPro" id="IPR019734">
    <property type="entry name" value="TPR_rpt"/>
</dbReference>
<sequence>MGKSGGKRKKSASAVGDGGTKLDSDDAAFLKRAHELKDEGNKRFQAKEYAAALEKYEQALKLAPEGHPDRAVFHSNRAACLMQMKPTQYESVIMECTLALEAHPKYSRALLRRARAYESSGKLQLALSDIQLLLQAEPNNHDALELGKRLRAALGNKEGAQQDTQSHSRTLTASPPDEGTSPGTPRADDSTTIQGVGRGPSLAAKPLGKKKGWQVSLGGGTEPRTASHLSAGFMNEVGTKTDQQVSLSEQSENESVKQKVNAGNGGKVSDGKHTGIIGEDRVPTKCDMRPLKFIYGHDIRRAEIPVNCSFGELRNRVKKTYPSSKAVLIKYRDEEGDLVTITNRLELRMAEIARGEEEIGREKLESIASDPVGDVDSTSSVSGKHMVAQDVFNARPKLLRLHVVEVDSEQEPPVPDNDDEVEVEETPEELSKDVESEVVERGGMEASKESLEKNTDEKVTQEITSNGDNMEPKDRVKNEDGQLVGEEMEIDDWLFDFAQLFRSHVGIDPDGHVDFHELGMELCSEALEAVVSSEEAQPLFEAAASKFQEVAALAFFNWGNVYMCAARKRIPVEAVTGKTEEKEQFQAAYDWAQSHYKLAGQKYEEALRIKPDFYEGVLALGQEKFESAKLQWAAAVASGVDLKIWSSSETLGLFTMAEERMQTAAEMWEQLEAQQAAQGEHPLKGRSSRELVKLEVNPDDNAPGGAEAVDQSSAMRSQINLFWGNVLFEHSQVEYRLDLKSWRKLLDVAVEKFELAGASPEDISEALKNHPSNNVDSDAANVSKGEVDKTSELLGEEDSQKVTEESK</sequence>
<name>A0ABP0WL19_9BRYO</name>
<dbReference type="PROSITE" id="PS50005">
    <property type="entry name" value="TPR"/>
    <property type="match status" value="2"/>
</dbReference>
<dbReference type="InterPro" id="IPR000270">
    <property type="entry name" value="PB1_dom"/>
</dbReference>
<dbReference type="Gene3D" id="1.25.40.10">
    <property type="entry name" value="Tetratricopeptide repeat domain"/>
    <property type="match status" value="1"/>
</dbReference>
<dbReference type="PANTHER" id="PTHR46183:SF8">
    <property type="entry name" value="PROTEIN CLMP1"/>
    <property type="match status" value="1"/>
</dbReference>
<dbReference type="InterPro" id="IPR011990">
    <property type="entry name" value="TPR-like_helical_dom_sf"/>
</dbReference>
<keyword evidence="2" id="KW-1185">Reference proteome</keyword>